<evidence type="ECO:0000256" key="2">
    <source>
        <dbReference type="PROSITE-ProRule" id="PRU00335"/>
    </source>
</evidence>
<evidence type="ECO:0000313" key="5">
    <source>
        <dbReference type="Proteomes" id="UP001500842"/>
    </source>
</evidence>
<dbReference type="PANTHER" id="PTHR30055">
    <property type="entry name" value="HTH-TYPE TRANSCRIPTIONAL REGULATOR RUTR"/>
    <property type="match status" value="1"/>
</dbReference>
<dbReference type="InterPro" id="IPR001647">
    <property type="entry name" value="HTH_TetR"/>
</dbReference>
<dbReference type="Gene3D" id="1.10.10.60">
    <property type="entry name" value="Homeodomain-like"/>
    <property type="match status" value="1"/>
</dbReference>
<keyword evidence="5" id="KW-1185">Reference proteome</keyword>
<dbReference type="Proteomes" id="UP001500842">
    <property type="component" value="Unassembled WGS sequence"/>
</dbReference>
<dbReference type="Pfam" id="PF17932">
    <property type="entry name" value="TetR_C_24"/>
    <property type="match status" value="1"/>
</dbReference>
<dbReference type="Gene3D" id="1.10.357.10">
    <property type="entry name" value="Tetracycline Repressor, domain 2"/>
    <property type="match status" value="1"/>
</dbReference>
<dbReference type="InterPro" id="IPR036271">
    <property type="entry name" value="Tet_transcr_reg_TetR-rel_C_sf"/>
</dbReference>
<accession>A0ABN2AYN0</accession>
<dbReference type="InterPro" id="IPR009057">
    <property type="entry name" value="Homeodomain-like_sf"/>
</dbReference>
<protein>
    <submittedName>
        <fullName evidence="4">TetR/AcrR family transcriptional regulator</fullName>
    </submittedName>
</protein>
<dbReference type="EMBL" id="BAAAOR010000026">
    <property type="protein sequence ID" value="GAA1530205.1"/>
    <property type="molecule type" value="Genomic_DNA"/>
</dbReference>
<dbReference type="InterPro" id="IPR041490">
    <property type="entry name" value="KstR2_TetR_C"/>
</dbReference>
<dbReference type="InterPro" id="IPR050109">
    <property type="entry name" value="HTH-type_TetR-like_transc_reg"/>
</dbReference>
<dbReference type="RefSeq" id="WP_141004189.1">
    <property type="nucleotide sequence ID" value="NZ_BAAAOR010000026.1"/>
</dbReference>
<dbReference type="SUPFAM" id="SSF46689">
    <property type="entry name" value="Homeodomain-like"/>
    <property type="match status" value="1"/>
</dbReference>
<reference evidence="4 5" key="1">
    <citation type="journal article" date="2019" name="Int. J. Syst. Evol. Microbiol.">
        <title>The Global Catalogue of Microorganisms (GCM) 10K type strain sequencing project: providing services to taxonomists for standard genome sequencing and annotation.</title>
        <authorList>
            <consortium name="The Broad Institute Genomics Platform"/>
            <consortium name="The Broad Institute Genome Sequencing Center for Infectious Disease"/>
            <person name="Wu L."/>
            <person name="Ma J."/>
        </authorList>
    </citation>
    <scope>NUCLEOTIDE SEQUENCE [LARGE SCALE GENOMIC DNA]</scope>
    <source>
        <strain evidence="4 5">JCM 14942</strain>
    </source>
</reference>
<comment type="caution">
    <text evidence="4">The sequence shown here is derived from an EMBL/GenBank/DDBJ whole genome shotgun (WGS) entry which is preliminary data.</text>
</comment>
<organism evidence="4 5">
    <name type="scientific">Nocardioides humi</name>
    <dbReference type="NCBI Taxonomy" id="449461"/>
    <lineage>
        <taxon>Bacteria</taxon>
        <taxon>Bacillati</taxon>
        <taxon>Actinomycetota</taxon>
        <taxon>Actinomycetes</taxon>
        <taxon>Propionibacteriales</taxon>
        <taxon>Nocardioidaceae</taxon>
        <taxon>Nocardioides</taxon>
    </lineage>
</organism>
<feature type="DNA-binding region" description="H-T-H motif" evidence="2">
    <location>
        <begin position="24"/>
        <end position="43"/>
    </location>
</feature>
<feature type="domain" description="HTH tetR-type" evidence="3">
    <location>
        <begin position="1"/>
        <end position="61"/>
    </location>
</feature>
<proteinExistence type="predicted"/>
<dbReference type="PROSITE" id="PS50977">
    <property type="entry name" value="HTH_TETR_2"/>
    <property type="match status" value="1"/>
</dbReference>
<name>A0ABN2AYN0_9ACTN</name>
<dbReference type="SUPFAM" id="SSF48498">
    <property type="entry name" value="Tetracyclin repressor-like, C-terminal domain"/>
    <property type="match status" value="1"/>
</dbReference>
<evidence type="ECO:0000259" key="3">
    <source>
        <dbReference type="PROSITE" id="PS50977"/>
    </source>
</evidence>
<dbReference type="PRINTS" id="PR00455">
    <property type="entry name" value="HTHTETR"/>
</dbReference>
<dbReference type="Pfam" id="PF00440">
    <property type="entry name" value="TetR_N"/>
    <property type="match status" value="1"/>
</dbReference>
<evidence type="ECO:0000256" key="1">
    <source>
        <dbReference type="ARBA" id="ARBA00023125"/>
    </source>
</evidence>
<evidence type="ECO:0000313" key="4">
    <source>
        <dbReference type="EMBL" id="GAA1530205.1"/>
    </source>
</evidence>
<keyword evidence="1 2" id="KW-0238">DNA-binding</keyword>
<dbReference type="PANTHER" id="PTHR30055:SF237">
    <property type="entry name" value="TRANSCRIPTIONAL REPRESSOR MCE3R"/>
    <property type="match status" value="1"/>
</dbReference>
<gene>
    <name evidence="4" type="ORF">GCM10009788_37030</name>
</gene>
<sequence length="185" mass="20347">MPRDRRILDAAAVAFHEKGFHGVGMDELGRRAGLSGPSLYRYFAGKDEILARLLDEAMDELLGATTPVDPDPRTDLERALRHHIEFALANRHLVTLYQREVRSLVEPWADAFTRRRRQYVRAWETLLARAFPTLEPGAVAAAAQGCLGLVFSVATWPDRALAAPGVTDLIMGLVLHGVAGVDLPA</sequence>